<sequence length="77" mass="8233">MKSQLFRVNLGDLGRGLFVAVLSTVFLAFGTALNAENFSFASFDYASLIQVAMASGMGYIVKNFITNSEGTILGAEK</sequence>
<evidence type="ECO:0000256" key="1">
    <source>
        <dbReference type="SAM" id="Phobius"/>
    </source>
</evidence>
<dbReference type="STRING" id="1618574.UT24_C0052G0008"/>
<keyword evidence="1" id="KW-1133">Transmembrane helix</keyword>
<keyword evidence="1" id="KW-0812">Transmembrane</keyword>
<protein>
    <submittedName>
        <fullName evidence="2">Uncharacterized protein</fullName>
    </submittedName>
</protein>
<proteinExistence type="predicted"/>
<keyword evidence="1" id="KW-0472">Membrane</keyword>
<dbReference type="EMBL" id="LBWB01000052">
    <property type="protein sequence ID" value="KKQ97137.1"/>
    <property type="molecule type" value="Genomic_DNA"/>
</dbReference>
<comment type="caution">
    <text evidence="2">The sequence shown here is derived from an EMBL/GenBank/DDBJ whole genome shotgun (WGS) entry which is preliminary data.</text>
</comment>
<accession>A0A0G0M1J5</accession>
<name>A0A0G0M1J5_9BACT</name>
<feature type="transmembrane region" description="Helical" evidence="1">
    <location>
        <begin position="12"/>
        <end position="33"/>
    </location>
</feature>
<dbReference type="AlphaFoldDB" id="A0A0G0M1J5"/>
<evidence type="ECO:0000313" key="2">
    <source>
        <dbReference type="EMBL" id="KKQ97137.1"/>
    </source>
</evidence>
<evidence type="ECO:0000313" key="3">
    <source>
        <dbReference type="Proteomes" id="UP000033881"/>
    </source>
</evidence>
<reference evidence="2 3" key="1">
    <citation type="journal article" date="2015" name="Nature">
        <title>rRNA introns, odd ribosomes, and small enigmatic genomes across a large radiation of phyla.</title>
        <authorList>
            <person name="Brown C.T."/>
            <person name="Hug L.A."/>
            <person name="Thomas B.C."/>
            <person name="Sharon I."/>
            <person name="Castelle C.J."/>
            <person name="Singh A."/>
            <person name="Wilkins M.J."/>
            <person name="Williams K.H."/>
            <person name="Banfield J.F."/>
        </authorList>
    </citation>
    <scope>NUCLEOTIDE SEQUENCE [LARGE SCALE GENOMIC DNA]</scope>
</reference>
<dbReference type="Proteomes" id="UP000033881">
    <property type="component" value="Unassembled WGS sequence"/>
</dbReference>
<organism evidence="2 3">
    <name type="scientific">Candidatus Woesebacteria bacterium GW2011_GWB1_39_12</name>
    <dbReference type="NCBI Taxonomy" id="1618574"/>
    <lineage>
        <taxon>Bacteria</taxon>
        <taxon>Candidatus Woeseibacteriota</taxon>
    </lineage>
</organism>
<gene>
    <name evidence="2" type="ORF">UT24_C0052G0008</name>
</gene>